<dbReference type="InterPro" id="IPR012505">
    <property type="entry name" value="YbbR"/>
</dbReference>
<proteinExistence type="predicted"/>
<gene>
    <name evidence="1" type="ORF">AULFYP135_00953</name>
</gene>
<dbReference type="PANTHER" id="PTHR37804:SF1">
    <property type="entry name" value="CDAA REGULATORY PROTEIN CDAR"/>
    <property type="match status" value="1"/>
</dbReference>
<dbReference type="Gene3D" id="2.170.120.30">
    <property type="match status" value="2"/>
</dbReference>
<dbReference type="EMBL" id="CACRSL010000003">
    <property type="protein sequence ID" value="VYS92907.1"/>
    <property type="molecule type" value="Genomic_DNA"/>
</dbReference>
<dbReference type="InterPro" id="IPR053154">
    <property type="entry name" value="c-di-AMP_regulator"/>
</dbReference>
<dbReference type="PANTHER" id="PTHR37804">
    <property type="entry name" value="CDAA REGULATORY PROTEIN CDAR"/>
    <property type="match status" value="1"/>
</dbReference>
<evidence type="ECO:0000313" key="1">
    <source>
        <dbReference type="EMBL" id="VYS92907.1"/>
    </source>
</evidence>
<reference evidence="1" key="1">
    <citation type="submission" date="2019-11" db="EMBL/GenBank/DDBJ databases">
        <authorList>
            <person name="Feng L."/>
        </authorList>
    </citation>
    <scope>NUCLEOTIDE SEQUENCE</scope>
    <source>
        <strain evidence="1">AundefinedLFYP135</strain>
    </source>
</reference>
<dbReference type="Gene3D" id="2.170.120.40">
    <property type="entry name" value="YbbR-like domain"/>
    <property type="match status" value="2"/>
</dbReference>
<organism evidence="1">
    <name type="scientific">uncultured Anaerotruncus sp</name>
    <dbReference type="NCBI Taxonomy" id="905011"/>
    <lineage>
        <taxon>Bacteria</taxon>
        <taxon>Bacillati</taxon>
        <taxon>Bacillota</taxon>
        <taxon>Clostridia</taxon>
        <taxon>Eubacteriales</taxon>
        <taxon>Oscillospiraceae</taxon>
        <taxon>Anaerotruncus</taxon>
        <taxon>environmental samples</taxon>
    </lineage>
</organism>
<dbReference type="Pfam" id="PF07949">
    <property type="entry name" value="YbbR"/>
    <property type="match status" value="1"/>
</dbReference>
<name>A0A6N2SHE6_9FIRM</name>
<dbReference type="AlphaFoldDB" id="A0A6N2SHE6"/>
<sequence length="421" mass="46973">MKFNFKNINLKKLFDNDQFVRILSLVVAVFLWMFTVNAVDSDSTLTVHNVPVEVNVEESALGSMGLDTINGRDYKANVTIRGERNVIGGVEPEDIQVYAVLSNLSGPGNYDIRLEARDRNGMGFTIKSVEPNTVKMQFDRLVTKKLPVQVELTGVSIPDGYLLESESVNPREVTVTGPEADMLRVYRCVVKAEVNRELSKTETIRTKIELQDQDGKVVESKYINLDTSTAEVTIPVLKKKEVPVKVEFLNVPPEFPLDELQYTYSQETIEIAGPEEDIDNLSEIHLGYIDMKELGESGAYPFDVELPSGFINVENIETVVVEFEDHNLTTKNFIIRNITVINEPVNYDITVATRSISGVKMVGRKSVLGSMSAQDIVAEIDVSDREITSGQIKVPVRIYAPTKGLVWASGSYEAIITIKEK</sequence>
<protein>
    <submittedName>
        <fullName evidence="1">YbbR-like protein</fullName>
    </submittedName>
</protein>
<accession>A0A6N2SHE6</accession>